<reference evidence="1" key="2">
    <citation type="submission" date="2012-06" db="EMBL/GenBank/DDBJ databases">
        <authorList>
            <person name="Yu Y."/>
            <person name="Currie J."/>
            <person name="Lomeli R."/>
            <person name="Angelova A."/>
            <person name="Collura K."/>
            <person name="Wissotski M."/>
            <person name="Campos D."/>
            <person name="Kudrna D."/>
            <person name="Golser W."/>
            <person name="Ashely E."/>
            <person name="Descour A."/>
            <person name="Fernandes J."/>
            <person name="Soderlund C."/>
            <person name="Walbot V."/>
        </authorList>
    </citation>
    <scope>NUCLEOTIDE SEQUENCE</scope>
    <source>
        <strain evidence="1">B73</strain>
    </source>
</reference>
<protein>
    <submittedName>
        <fullName evidence="1">Uncharacterized protein</fullName>
    </submittedName>
</protein>
<evidence type="ECO:0000313" key="1">
    <source>
        <dbReference type="EMBL" id="ACR37402.1"/>
    </source>
</evidence>
<dbReference type="AlphaFoldDB" id="C4J8A2"/>
<proteinExistence type="evidence at transcript level"/>
<dbReference type="EMBL" id="BT087049">
    <property type="protein sequence ID" value="ACR37402.1"/>
    <property type="molecule type" value="mRNA"/>
</dbReference>
<name>C4J8A2_MAIZE</name>
<sequence length="20" mass="2210">MLIADSALYLAVWVGGFARR</sequence>
<organism evidence="1">
    <name type="scientific">Zea mays</name>
    <name type="common">Maize</name>
    <dbReference type="NCBI Taxonomy" id="4577"/>
    <lineage>
        <taxon>Eukaryota</taxon>
        <taxon>Viridiplantae</taxon>
        <taxon>Streptophyta</taxon>
        <taxon>Embryophyta</taxon>
        <taxon>Tracheophyta</taxon>
        <taxon>Spermatophyta</taxon>
        <taxon>Magnoliopsida</taxon>
        <taxon>Liliopsida</taxon>
        <taxon>Poales</taxon>
        <taxon>Poaceae</taxon>
        <taxon>PACMAD clade</taxon>
        <taxon>Panicoideae</taxon>
        <taxon>Andropogonodae</taxon>
        <taxon>Andropogoneae</taxon>
        <taxon>Tripsacinae</taxon>
        <taxon>Zea</taxon>
    </lineage>
</organism>
<accession>C4J8A2</accession>
<reference evidence="1" key="1">
    <citation type="journal article" date="2009" name="PLoS Genet.">
        <title>Sequencing, mapping, and analysis of 27,455 maize full-length cDNAs.</title>
        <authorList>
            <person name="Soderlund C."/>
            <person name="Descour A."/>
            <person name="Kudrna D."/>
            <person name="Bomhoff M."/>
            <person name="Boyd L."/>
            <person name="Currie J."/>
            <person name="Angelova A."/>
            <person name="Collura K."/>
            <person name="Wissotski M."/>
            <person name="Ashley E."/>
            <person name="Morrow D."/>
            <person name="Fernandes J."/>
            <person name="Walbot V."/>
            <person name="Yu Y."/>
        </authorList>
    </citation>
    <scope>NUCLEOTIDE SEQUENCE</scope>
    <source>
        <strain evidence="1">B73</strain>
    </source>
</reference>